<evidence type="ECO:0000256" key="3">
    <source>
        <dbReference type="ARBA" id="ARBA00022771"/>
    </source>
</evidence>
<dbReference type="FunFam" id="2.60.120.1040:FF:000003">
    <property type="entry name" value="Zinc finger protein zpr1"/>
    <property type="match status" value="1"/>
</dbReference>
<dbReference type="VEuPathDB" id="CryptoDB:Chro.20129"/>
<name>A0A0S4TB96_CRYHO</name>
<dbReference type="VEuPathDB" id="CryptoDB:CHUDEA2_1170"/>
<dbReference type="AlphaFoldDB" id="A0A0S4TB96"/>
<dbReference type="NCBIfam" id="TIGR00310">
    <property type="entry name" value="ZPR1_znf"/>
    <property type="match status" value="2"/>
</dbReference>
<dbReference type="FunFam" id="2.20.25.420:FF:000001">
    <property type="entry name" value="Zinc finger protein ZPR1"/>
    <property type="match status" value="1"/>
</dbReference>
<dbReference type="Pfam" id="PF22794">
    <property type="entry name" value="jr-ZPR1"/>
    <property type="match status" value="2"/>
</dbReference>
<keyword evidence="2" id="KW-0479">Metal-binding</keyword>
<dbReference type="InterPro" id="IPR056180">
    <property type="entry name" value="ZPR1_jr_dom"/>
</dbReference>
<dbReference type="VEuPathDB" id="CryptoDB:Chro.20130"/>
<reference evidence="7 8" key="1">
    <citation type="submission" date="2014-11" db="EMBL/GenBank/DDBJ databases">
        <title>Comparative genomic analysis of Cryptosporidium hominis reveals occurrence of genetic recombination in virulent subtypes.</title>
        <authorList>
            <person name="Guo Y."/>
            <person name="Tang K."/>
            <person name="Frace M."/>
            <person name="Li N."/>
            <person name="Roellig D.M."/>
            <person name="Sammons S."/>
            <person name="Knipe K."/>
            <person name="Rowe L."/>
            <person name="Feng Y."/>
            <person name="Xiao L."/>
        </authorList>
    </citation>
    <scope>NUCLEOTIDE SEQUENCE [LARGE SCALE GENOMIC DNA]</scope>
    <source>
        <strain evidence="7">30976</strain>
    </source>
</reference>
<accession>A0A0S4TB96</accession>
<organism evidence="6">
    <name type="scientific">Cryptosporidium hominis</name>
    <dbReference type="NCBI Taxonomy" id="237895"/>
    <lineage>
        <taxon>Eukaryota</taxon>
        <taxon>Sar</taxon>
        <taxon>Alveolata</taxon>
        <taxon>Apicomplexa</taxon>
        <taxon>Conoidasida</taxon>
        <taxon>Coccidia</taxon>
        <taxon>Eucoccidiorida</taxon>
        <taxon>Eimeriorina</taxon>
        <taxon>Cryptosporidiidae</taxon>
        <taxon>Cryptosporidium</taxon>
    </lineage>
</organism>
<protein>
    <submittedName>
        <fullName evidence="7">ZPR1-type Zinc finger containing protein</fullName>
    </submittedName>
</protein>
<evidence type="ECO:0000256" key="4">
    <source>
        <dbReference type="ARBA" id="ARBA00022833"/>
    </source>
</evidence>
<dbReference type="SMART" id="SM00709">
    <property type="entry name" value="Zpr1"/>
    <property type="match status" value="2"/>
</dbReference>
<dbReference type="Gene3D" id="2.60.120.1040">
    <property type="entry name" value="ZPR1, A/B domain"/>
    <property type="match status" value="2"/>
</dbReference>
<dbReference type="FunFam" id="2.60.120.1040:FF:000006">
    <property type="entry name" value="Zinc finger protein zpr1"/>
    <property type="match status" value="1"/>
</dbReference>
<proteinExistence type="inferred from homology"/>
<evidence type="ECO:0000256" key="2">
    <source>
        <dbReference type="ARBA" id="ARBA00022723"/>
    </source>
</evidence>
<sequence length="475" mass="53258">MAGNSEYSRDDDTGLTIIQSLCMNCHKEGETKLLLTSIPQFRDVILMSFECPHCGFKNNEIQSGGVLQDKGECIELVVTNVSDLDRQIVKSEFATISILEQELDIPPSTQKGVISTIEGIITKTIQGLSLNQEARIAQDQEVGGKIEKIINNLKGYLEGKGLPFTIKLDDPSGNSFIQNPIAPLVDHNMKRKLYDRTKEQLEEMGYYGVQNLKDDESQRISTYQPKKDNSNVTFSKGADIPEHLIPHYIDLNKSIEDQGELGSNEDRIKFDVPCPNCGNNGESDVCEIDIPGFRRCLIMAFVCNFCGIKTNELKPSGAYGELAKKWILTVESELDLNRDILKSDTASIEIPEIELEMGMGSLGSLFTTVEGMIVKITDSLKDCFTFQGDSATSEQKKGFQRVIEKLENLLEKKEKFTLIIDDAADHSFIGKRIVNGQFVQDDQQLKTEKYQRTDYQNETLGINDIKVENYSESEN</sequence>
<evidence type="ECO:0000259" key="5">
    <source>
        <dbReference type="SMART" id="SM00709"/>
    </source>
</evidence>
<dbReference type="PANTHER" id="PTHR10876:SF0">
    <property type="entry name" value="ZINC FINGER PROTEIN ZPR1"/>
    <property type="match status" value="1"/>
</dbReference>
<dbReference type="GO" id="GO:0005634">
    <property type="term" value="C:nucleus"/>
    <property type="evidence" value="ECO:0007669"/>
    <property type="project" value="TreeGrafter"/>
</dbReference>
<dbReference type="EMBL" id="LN877948">
    <property type="protein sequence ID" value="CUV04473.1"/>
    <property type="molecule type" value="Genomic_DNA"/>
</dbReference>
<dbReference type="PANTHER" id="PTHR10876">
    <property type="entry name" value="ZINC FINGER PROTEIN ZPR1"/>
    <property type="match status" value="1"/>
</dbReference>
<dbReference type="VEuPathDB" id="CryptoDB:GY17_00003479"/>
<reference evidence="7 8" key="3">
    <citation type="submission" date="2017-10" db="EMBL/GenBank/DDBJ databases">
        <title>Consistent, comparative and evidence-based genome annotation and re-annotation for the closely-related species, Cryptosporidium parvum, C. hominis and C. tyzzeri.</title>
        <authorList>
            <person name="Baptista R.P."/>
            <person name="Li Y."/>
            <person name="Sateriale A."/>
            <person name="Striepen B."/>
            <person name="Kissinger J.C."/>
        </authorList>
    </citation>
    <scope>NUCLEOTIDE SEQUENCE [LARGE SCALE GENOMIC DNA]</scope>
    <source>
        <strain evidence="7">30976</strain>
    </source>
</reference>
<evidence type="ECO:0000313" key="7">
    <source>
        <dbReference type="EMBL" id="PPS96612.1"/>
    </source>
</evidence>
<evidence type="ECO:0000313" key="6">
    <source>
        <dbReference type="EMBL" id="CUV04473.1"/>
    </source>
</evidence>
<dbReference type="Proteomes" id="UP000199752">
    <property type="component" value="Chromosome 2"/>
</dbReference>
<dbReference type="InterPro" id="IPR042451">
    <property type="entry name" value="ZPR1_A/B_dom"/>
</dbReference>
<comment type="similarity">
    <text evidence="1">Belongs to the ZPR1 family.</text>
</comment>
<feature type="domain" description="Zinc finger ZPR1-type" evidence="5">
    <location>
        <begin position="20"/>
        <end position="179"/>
    </location>
</feature>
<dbReference type="Proteomes" id="UP001429100">
    <property type="component" value="Unassembled WGS sequence"/>
</dbReference>
<keyword evidence="3" id="KW-0863">Zinc-finger</keyword>
<dbReference type="Pfam" id="PF03367">
    <property type="entry name" value="Zn_ribbon_ZPR1"/>
    <property type="match status" value="2"/>
</dbReference>
<keyword evidence="4" id="KW-0862">Zinc</keyword>
<dbReference type="GO" id="GO:0008270">
    <property type="term" value="F:zinc ion binding"/>
    <property type="evidence" value="ECO:0007669"/>
    <property type="project" value="UniProtKB-KW"/>
</dbReference>
<reference evidence="6" key="2">
    <citation type="submission" date="2015-08" db="EMBL/GenBank/DDBJ databases">
        <authorList>
            <person name="Babu N.S."/>
            <person name="Beckwith C.J."/>
            <person name="Beseler K.G."/>
            <person name="Brison A."/>
            <person name="Carone J.V."/>
            <person name="Caskin T.P."/>
            <person name="Diamond M."/>
            <person name="Durham M.E."/>
            <person name="Foxe J.M."/>
            <person name="Go M."/>
            <person name="Henderson B.A."/>
            <person name="Jones I.B."/>
            <person name="McGettigan J.A."/>
            <person name="Micheletti S.J."/>
            <person name="Nasrallah M.E."/>
            <person name="Ortiz D."/>
            <person name="Piller C.R."/>
            <person name="Privatt S.R."/>
            <person name="Schneider S.L."/>
            <person name="Sharp S."/>
            <person name="Smith T.C."/>
            <person name="Stanton J.D."/>
            <person name="Ullery H.E."/>
            <person name="Wilson R.J."/>
            <person name="Serrano M.G."/>
            <person name="Buck G."/>
            <person name="Lee V."/>
            <person name="Wang Y."/>
            <person name="Carvalho R."/>
            <person name="Voegtly L."/>
            <person name="Shi R."/>
            <person name="Duckworth R."/>
            <person name="Johnson A."/>
            <person name="Loviza R."/>
            <person name="Walstead R."/>
            <person name="Shah Z."/>
            <person name="Kiflezghi M."/>
            <person name="Wade K."/>
            <person name="Ball S.L."/>
            <person name="Bradley K.W."/>
            <person name="Asai D.J."/>
            <person name="Bowman C.A."/>
            <person name="Russell D.A."/>
            <person name="Pope W.H."/>
            <person name="Jacobs-Sera D."/>
            <person name="Hendrix R.W."/>
            <person name="Hatfull G.F."/>
        </authorList>
    </citation>
    <scope>NUCLEOTIDE SEQUENCE [LARGE SCALE GENOMIC DNA]</scope>
</reference>
<dbReference type="InterPro" id="IPR042452">
    <property type="entry name" value="ZPR1_Znf1/2"/>
</dbReference>
<keyword evidence="8" id="KW-1185">Reference proteome</keyword>
<dbReference type="InterPro" id="IPR040141">
    <property type="entry name" value="ZPR1"/>
</dbReference>
<feature type="domain" description="Zinc finger ZPR1-type" evidence="5">
    <location>
        <begin position="272"/>
        <end position="431"/>
    </location>
</feature>
<gene>
    <name evidence="6" type="ORF">CHUDEA2_1170</name>
    <name evidence="7" type="ORF">GY17_00003479</name>
</gene>
<evidence type="ECO:0000256" key="1">
    <source>
        <dbReference type="ARBA" id="ARBA00008354"/>
    </source>
</evidence>
<dbReference type="InterPro" id="IPR004457">
    <property type="entry name" value="Znf_ZPR1"/>
</dbReference>
<dbReference type="EMBL" id="JTAI01000037">
    <property type="protein sequence ID" value="PPS96612.1"/>
    <property type="molecule type" value="Genomic_DNA"/>
</dbReference>
<evidence type="ECO:0000313" key="8">
    <source>
        <dbReference type="Proteomes" id="UP001429100"/>
    </source>
</evidence>
<dbReference type="Gene3D" id="2.20.25.420">
    <property type="entry name" value="ZPR1, zinc finger domain"/>
    <property type="match status" value="2"/>
</dbReference>
<dbReference type="VEuPathDB" id="CryptoDB:ChTU502y2012_420g0100"/>